<dbReference type="GO" id="GO:0010124">
    <property type="term" value="P:phenylacetate catabolic process"/>
    <property type="evidence" value="ECO:0007669"/>
    <property type="project" value="InterPro"/>
</dbReference>
<accession>A0A6N0Z0K6</accession>
<dbReference type="PANTHER" id="PTHR30502:SF0">
    <property type="entry name" value="PHOSPHOENOLPYRUVATE CARBOXYLASE FAMILY PROTEIN"/>
    <property type="match status" value="1"/>
</dbReference>
<evidence type="ECO:0000313" key="5">
    <source>
        <dbReference type="Proteomes" id="UP000509761"/>
    </source>
</evidence>
<dbReference type="Gene3D" id="3.20.20.60">
    <property type="entry name" value="Phosphoenolpyruvate-binding domains"/>
    <property type="match status" value="1"/>
</dbReference>
<dbReference type="InterPro" id="IPR015813">
    <property type="entry name" value="Pyrv/PenolPyrv_kinase-like_dom"/>
</dbReference>
<dbReference type="NCBIfam" id="TIGR02311">
    <property type="entry name" value="HpaI"/>
    <property type="match status" value="1"/>
</dbReference>
<dbReference type="InterPro" id="IPR050251">
    <property type="entry name" value="HpcH-HpaI_aldolase"/>
</dbReference>
<accession>A0A653XMR7</accession>
<dbReference type="PANTHER" id="PTHR30502">
    <property type="entry name" value="2-KETO-3-DEOXY-L-RHAMNONATE ALDOLASE"/>
    <property type="match status" value="1"/>
</dbReference>
<evidence type="ECO:0000256" key="3">
    <source>
        <dbReference type="ARBA" id="ARBA00023239"/>
    </source>
</evidence>
<evidence type="ECO:0000256" key="2">
    <source>
        <dbReference type="ARBA" id="ARBA00022723"/>
    </source>
</evidence>
<keyword evidence="3 4" id="KW-0456">Lyase</keyword>
<dbReference type="EMBL" id="CP054580">
    <property type="protein sequence ID" value="QKS25359.1"/>
    <property type="molecule type" value="Genomic_DNA"/>
</dbReference>
<gene>
    <name evidence="4" type="ORF">FX987_03155</name>
</gene>
<dbReference type="EC" id="4.1.2.52" evidence="4"/>
<dbReference type="GO" id="GO:0046872">
    <property type="term" value="F:metal ion binding"/>
    <property type="evidence" value="ECO:0007669"/>
    <property type="project" value="UniProtKB-KW"/>
</dbReference>
<dbReference type="GO" id="GO:0016832">
    <property type="term" value="F:aldehyde-lyase activity"/>
    <property type="evidence" value="ECO:0007669"/>
    <property type="project" value="TreeGrafter"/>
</dbReference>
<dbReference type="InterPro" id="IPR012689">
    <property type="entry name" value="HpaI"/>
</dbReference>
<reference evidence="4 5" key="1">
    <citation type="submission" date="2019-12" db="EMBL/GenBank/DDBJ databases">
        <title>Genome sequencing and assembly of endphytes of Porphyra tenera.</title>
        <authorList>
            <person name="Park J.M."/>
            <person name="Shin R."/>
            <person name="Jo S.H."/>
        </authorList>
    </citation>
    <scope>NUCLEOTIDE SEQUENCE [LARGE SCALE GENOMIC DNA]</scope>
    <source>
        <strain evidence="4 5">GPM3</strain>
    </source>
</reference>
<dbReference type="Pfam" id="PF03328">
    <property type="entry name" value="HpcH_HpaI"/>
    <property type="match status" value="1"/>
</dbReference>
<comment type="similarity">
    <text evidence="1">Belongs to the HpcH/HpaI aldolase family.</text>
</comment>
<organism evidence="4 5">
    <name type="scientific">Vreelandella titanicae</name>
    <dbReference type="NCBI Taxonomy" id="664683"/>
    <lineage>
        <taxon>Bacteria</taxon>
        <taxon>Pseudomonadati</taxon>
        <taxon>Pseudomonadota</taxon>
        <taxon>Gammaproteobacteria</taxon>
        <taxon>Oceanospirillales</taxon>
        <taxon>Halomonadaceae</taxon>
        <taxon>Vreelandella</taxon>
    </lineage>
</organism>
<dbReference type="Proteomes" id="UP000509761">
    <property type="component" value="Chromosome"/>
</dbReference>
<dbReference type="InterPro" id="IPR005000">
    <property type="entry name" value="Aldolase/citrate-lyase_domain"/>
</dbReference>
<evidence type="ECO:0000256" key="1">
    <source>
        <dbReference type="ARBA" id="ARBA00005568"/>
    </source>
</evidence>
<keyword evidence="2" id="KW-0479">Metal-binding</keyword>
<protein>
    <submittedName>
        <fullName evidence="4">4-hydroxy-2-oxo-heptane-1,7-dioate aldolase</fullName>
        <ecNumber evidence="4">4.1.2.52</ecNumber>
    </submittedName>
</protein>
<keyword evidence="5" id="KW-1185">Reference proteome</keyword>
<dbReference type="FunFam" id="3.20.20.60:FF:000004">
    <property type="entry name" value="5-keto-4-deoxy-D-glucarate aldolase"/>
    <property type="match status" value="1"/>
</dbReference>
<proteinExistence type="inferred from homology"/>
<name>A0A653XMR7_9GAMM</name>
<dbReference type="RefSeq" id="WP_022521902.1">
    <property type="nucleotide sequence ID" value="NZ_CP054580.1"/>
</dbReference>
<dbReference type="InterPro" id="IPR040442">
    <property type="entry name" value="Pyrv_kinase-like_dom_sf"/>
</dbReference>
<dbReference type="GO" id="GO:0005737">
    <property type="term" value="C:cytoplasm"/>
    <property type="evidence" value="ECO:0007669"/>
    <property type="project" value="UniProtKB-ARBA"/>
</dbReference>
<dbReference type="AlphaFoldDB" id="A0A653XMR7"/>
<sequence>MKMPHNTFKQQLLAGQPQTGIWLGLASAYTAEIAATAGFDWLLLDAEHAPNDVSSLLAQLQALAPYGSHPVVRPPTGDTVLIKRYLDIGVQNLLIPMVETAEQAAQLVAATRYPPRGSRGVGHVLARASRWGQAEGYLSRADDEICLMLQVESPQALANLEAIAAVEGVDGVFIGPADLSASMGHLGNASHPDVTAAISDAITTIRAAGKAAGIVTVDEQAARGYLAAGCTFVGVGIDALLYANALRGLAERFRHE</sequence>
<dbReference type="SUPFAM" id="SSF51621">
    <property type="entry name" value="Phosphoenolpyruvate/pyruvate domain"/>
    <property type="match status" value="1"/>
</dbReference>
<evidence type="ECO:0000313" key="4">
    <source>
        <dbReference type="EMBL" id="QKS25359.1"/>
    </source>
</evidence>